<protein>
    <recommendedName>
        <fullName evidence="7">TPR-like protein</fullName>
    </recommendedName>
</protein>
<evidence type="ECO:0000256" key="4">
    <source>
        <dbReference type="SAM" id="MobiDB-lite"/>
    </source>
</evidence>
<evidence type="ECO:0000256" key="3">
    <source>
        <dbReference type="PROSITE-ProRule" id="PRU00339"/>
    </source>
</evidence>
<comment type="caution">
    <text evidence="5">The sequence shown here is derived from an EMBL/GenBank/DDBJ whole genome shotgun (WGS) entry which is preliminary data.</text>
</comment>
<feature type="compositionally biased region" description="Polar residues" evidence="4">
    <location>
        <begin position="435"/>
        <end position="453"/>
    </location>
</feature>
<feature type="repeat" description="TPR" evidence="3">
    <location>
        <begin position="204"/>
        <end position="237"/>
    </location>
</feature>
<feature type="compositionally biased region" description="Low complexity" evidence="4">
    <location>
        <begin position="423"/>
        <end position="434"/>
    </location>
</feature>
<keyword evidence="3" id="KW-0802">TPR repeat</keyword>
<feature type="compositionally biased region" description="Basic and acidic residues" evidence="4">
    <location>
        <begin position="398"/>
        <end position="413"/>
    </location>
</feature>
<dbReference type="OrthoDB" id="29013at2759"/>
<sequence>VLNRAAQRTFNSPSIMRHLFLALDRLGDFEEAKHALKTYVYLIGLSSQAWEEACQTGEALIVNDSGKCIPIPPVEDGLIDNLVRDSVAHSGSIAANHTMENEPLENILEVFLTAIRTQCNHLCDGGQALILAELAKKKIEQVSLEEEKGGETDWTQLAAQVHRAVGSTYSLLARQTHDAALRSSYYEKALESLSESADMDPTAWETHYQLALQYAEMHDIQQAVQAVAKSLQLNPKHLSSWHLLTLACSCPIQDDLPRALKTCDIGLQESEESETPEQIAQQISLQMTRCLLLGAIDGPEKALEAQEELFATYGKVSGLDPSSSCEEIGMLQERETSISGAKGFYKHNGMVISGLFGNMSEMAATSSATTHLSERQRRRGLSVSSNGGSGRAPPPQVLDEKHISASRSHDDVRTTSNSRVKGSLSSSTRARSASNFNGKTGEGMTTSHKTSPFLTVPDPNDDKADTESIKTVSTQSSKHHHHYHIHLFGSRSSSRRSKRDLTNDQSKSSIPSVAATGTNENGAHENGSAMTTPGGSSIRSNSLSSIYTLPQPTTIPPRIPMLLRLRQEQAARILSNLWLLSASFFIKLGKNEEALKAIEEAESANCSSNPQVWCTFGQLFLADKNTDHAIESFEKGLVTNVNDVDSSVWLARVYIEMDDLDIAEGILDSVTKGPGWDCAEAWFYLGRIYQKTVRADRGKECMMYALDLESTRPIQPFSVLPCYV</sequence>
<name>A0A8H7SB51_9FUNG</name>
<dbReference type="Proteomes" id="UP000646827">
    <property type="component" value="Unassembled WGS sequence"/>
</dbReference>
<dbReference type="PROSITE" id="PS50005">
    <property type="entry name" value="TPR"/>
    <property type="match status" value="2"/>
</dbReference>
<dbReference type="PANTHER" id="PTHR23083:SF464">
    <property type="entry name" value="TETRATRICOPEPTIDE REPEAT DOMAIN 7, ISOFORM A"/>
    <property type="match status" value="1"/>
</dbReference>
<dbReference type="EMBL" id="JAEPRB010000028">
    <property type="protein sequence ID" value="KAG2225420.1"/>
    <property type="molecule type" value="Genomic_DNA"/>
</dbReference>
<feature type="repeat" description="TPR" evidence="3">
    <location>
        <begin position="610"/>
        <end position="643"/>
    </location>
</feature>
<dbReference type="PANTHER" id="PTHR23083">
    <property type="entry name" value="TETRATRICOPEPTIDE REPEAT PROTEIN, TPR"/>
    <property type="match status" value="1"/>
</dbReference>
<feature type="compositionally biased region" description="Polar residues" evidence="4">
    <location>
        <begin position="503"/>
        <end position="521"/>
    </location>
</feature>
<feature type="region of interest" description="Disordered" evidence="4">
    <location>
        <begin position="366"/>
        <end position="542"/>
    </location>
</feature>
<comment type="similarity">
    <text evidence="2">Belongs to the YPP1 family.</text>
</comment>
<dbReference type="Gene3D" id="1.25.40.10">
    <property type="entry name" value="Tetratricopeptide repeat domain"/>
    <property type="match status" value="2"/>
</dbReference>
<dbReference type="AlphaFoldDB" id="A0A8H7SB51"/>
<gene>
    <name evidence="5" type="ORF">INT45_010056</name>
</gene>
<dbReference type="InterPro" id="IPR051722">
    <property type="entry name" value="Endocytosis_PI4K-reg_protein"/>
</dbReference>
<evidence type="ECO:0000256" key="2">
    <source>
        <dbReference type="ARBA" id="ARBA00038251"/>
    </source>
</evidence>
<evidence type="ECO:0008006" key="7">
    <source>
        <dbReference type="Google" id="ProtNLM"/>
    </source>
</evidence>
<accession>A0A8H7SB51</accession>
<feature type="non-terminal residue" evidence="5">
    <location>
        <position position="1"/>
    </location>
</feature>
<dbReference type="SMART" id="SM00028">
    <property type="entry name" value="TPR"/>
    <property type="match status" value="4"/>
</dbReference>
<dbReference type="SUPFAM" id="SSF48452">
    <property type="entry name" value="TPR-like"/>
    <property type="match status" value="1"/>
</dbReference>
<comment type="function">
    <text evidence="1">Involved in endocytosis.</text>
</comment>
<evidence type="ECO:0000313" key="6">
    <source>
        <dbReference type="Proteomes" id="UP000646827"/>
    </source>
</evidence>
<evidence type="ECO:0000313" key="5">
    <source>
        <dbReference type="EMBL" id="KAG2225420.1"/>
    </source>
</evidence>
<evidence type="ECO:0000256" key="1">
    <source>
        <dbReference type="ARBA" id="ARBA00002550"/>
    </source>
</evidence>
<dbReference type="InterPro" id="IPR019734">
    <property type="entry name" value="TPR_rpt"/>
</dbReference>
<keyword evidence="6" id="KW-1185">Reference proteome</keyword>
<organism evidence="5 6">
    <name type="scientific">Circinella minor</name>
    <dbReference type="NCBI Taxonomy" id="1195481"/>
    <lineage>
        <taxon>Eukaryota</taxon>
        <taxon>Fungi</taxon>
        <taxon>Fungi incertae sedis</taxon>
        <taxon>Mucoromycota</taxon>
        <taxon>Mucoromycotina</taxon>
        <taxon>Mucoromycetes</taxon>
        <taxon>Mucorales</taxon>
        <taxon>Lichtheimiaceae</taxon>
        <taxon>Circinella</taxon>
    </lineage>
</organism>
<dbReference type="InterPro" id="IPR011990">
    <property type="entry name" value="TPR-like_helical_dom_sf"/>
</dbReference>
<proteinExistence type="inferred from homology"/>
<reference evidence="5 6" key="1">
    <citation type="submission" date="2020-12" db="EMBL/GenBank/DDBJ databases">
        <title>Metabolic potential, ecology and presence of endohyphal bacteria is reflected in genomic diversity of Mucoromycotina.</title>
        <authorList>
            <person name="Muszewska A."/>
            <person name="Okrasinska A."/>
            <person name="Steczkiewicz K."/>
            <person name="Drgas O."/>
            <person name="Orlowska M."/>
            <person name="Perlinska-Lenart U."/>
            <person name="Aleksandrzak-Piekarczyk T."/>
            <person name="Szatraj K."/>
            <person name="Zielenkiewicz U."/>
            <person name="Pilsyk S."/>
            <person name="Malc E."/>
            <person name="Mieczkowski P."/>
            <person name="Kruszewska J.S."/>
            <person name="Biernat P."/>
            <person name="Pawlowska J."/>
        </authorList>
    </citation>
    <scope>NUCLEOTIDE SEQUENCE [LARGE SCALE GENOMIC DNA]</scope>
    <source>
        <strain evidence="5 6">CBS 142.35</strain>
    </source>
</reference>